<dbReference type="Pfam" id="PF00440">
    <property type="entry name" value="TetR_N"/>
    <property type="match status" value="1"/>
</dbReference>
<dbReference type="Pfam" id="PF13305">
    <property type="entry name" value="TetR_C_33"/>
    <property type="match status" value="1"/>
</dbReference>
<dbReference type="OrthoDB" id="4709966at2"/>
<dbReference type="GO" id="GO:0003700">
    <property type="term" value="F:DNA-binding transcription factor activity"/>
    <property type="evidence" value="ECO:0007669"/>
    <property type="project" value="TreeGrafter"/>
</dbReference>
<dbReference type="RefSeq" id="WP_070703442.1">
    <property type="nucleotide sequence ID" value="NZ_JBHLVH010000001.1"/>
</dbReference>
<dbReference type="AlphaFoldDB" id="A0A2I1PAX6"/>
<evidence type="ECO:0000256" key="3">
    <source>
        <dbReference type="ARBA" id="ARBA00023163"/>
    </source>
</evidence>
<dbReference type="SUPFAM" id="SSF46689">
    <property type="entry name" value="Homeodomain-like"/>
    <property type="match status" value="1"/>
</dbReference>
<keyword evidence="2 4" id="KW-0238">DNA-binding</keyword>
<name>A0A2I1PAX6_9MICO</name>
<protein>
    <submittedName>
        <fullName evidence="6">TetR family transcriptional regulator</fullName>
    </submittedName>
</protein>
<feature type="domain" description="HTH tetR-type" evidence="5">
    <location>
        <begin position="9"/>
        <end position="69"/>
    </location>
</feature>
<keyword evidence="7" id="KW-1185">Reference proteome</keyword>
<accession>A0A2I1PAX6</accession>
<evidence type="ECO:0000256" key="2">
    <source>
        <dbReference type="ARBA" id="ARBA00023125"/>
    </source>
</evidence>
<dbReference type="Gene3D" id="1.10.357.10">
    <property type="entry name" value="Tetracycline Repressor, domain 2"/>
    <property type="match status" value="1"/>
</dbReference>
<proteinExistence type="predicted"/>
<dbReference type="PRINTS" id="PR00455">
    <property type="entry name" value="HTHTETR"/>
</dbReference>
<evidence type="ECO:0000256" key="4">
    <source>
        <dbReference type="PROSITE-ProRule" id="PRU00335"/>
    </source>
</evidence>
<keyword evidence="1" id="KW-0805">Transcription regulation</keyword>
<dbReference type="GO" id="GO:0000976">
    <property type="term" value="F:transcription cis-regulatory region binding"/>
    <property type="evidence" value="ECO:0007669"/>
    <property type="project" value="TreeGrafter"/>
</dbReference>
<evidence type="ECO:0000313" key="7">
    <source>
        <dbReference type="Proteomes" id="UP000234206"/>
    </source>
</evidence>
<dbReference type="InterPro" id="IPR001647">
    <property type="entry name" value="HTH_TetR"/>
</dbReference>
<organism evidence="6 7">
    <name type="scientific">Kytococcus schroeteri</name>
    <dbReference type="NCBI Taxonomy" id="138300"/>
    <lineage>
        <taxon>Bacteria</taxon>
        <taxon>Bacillati</taxon>
        <taxon>Actinomycetota</taxon>
        <taxon>Actinomycetes</taxon>
        <taxon>Micrococcales</taxon>
        <taxon>Kytococcaceae</taxon>
        <taxon>Kytococcus</taxon>
    </lineage>
</organism>
<evidence type="ECO:0000259" key="5">
    <source>
        <dbReference type="PROSITE" id="PS50977"/>
    </source>
</evidence>
<dbReference type="PROSITE" id="PS50977">
    <property type="entry name" value="HTH_TETR_2"/>
    <property type="match status" value="1"/>
</dbReference>
<evidence type="ECO:0000256" key="1">
    <source>
        <dbReference type="ARBA" id="ARBA00023015"/>
    </source>
</evidence>
<reference evidence="6 7" key="1">
    <citation type="submission" date="2017-12" db="EMBL/GenBank/DDBJ databases">
        <title>Phylogenetic diversity of female urinary microbiome.</title>
        <authorList>
            <person name="Thomas-White K."/>
            <person name="Wolfe A.J."/>
        </authorList>
    </citation>
    <scope>NUCLEOTIDE SEQUENCE [LARGE SCALE GENOMIC DNA]</scope>
    <source>
        <strain evidence="6 7">UMB1298</strain>
    </source>
</reference>
<dbReference type="InterPro" id="IPR025996">
    <property type="entry name" value="MT1864/Rv1816-like_C"/>
</dbReference>
<dbReference type="PANTHER" id="PTHR30055">
    <property type="entry name" value="HTH-TYPE TRANSCRIPTIONAL REGULATOR RUTR"/>
    <property type="match status" value="1"/>
</dbReference>
<dbReference type="InterPro" id="IPR050109">
    <property type="entry name" value="HTH-type_TetR-like_transc_reg"/>
</dbReference>
<dbReference type="SUPFAM" id="SSF48498">
    <property type="entry name" value="Tetracyclin repressor-like, C-terminal domain"/>
    <property type="match status" value="1"/>
</dbReference>
<sequence length="198" mass="20865">MARPRVHDDALRDRLVAAAARTLTEEGSAALSLRRLATRCGTSTAAVYTLFGGKDELLEAVREAAVSSFSAAQHAIGTTDDPEADLRRLGHAYRDWALGHPDLYAVMFDAPPQGASPAGSWLEFEGIAPLVEAVRRVLPTSRAAELPAAVLSLWAGVHGYVALELGSCAGLPAKARETAFSRQLDILQAAWGSSSSAA</sequence>
<dbReference type="InterPro" id="IPR036271">
    <property type="entry name" value="Tet_transcr_reg_TetR-rel_C_sf"/>
</dbReference>
<dbReference type="PANTHER" id="PTHR30055:SF209">
    <property type="entry name" value="POSSIBLE TRANSCRIPTIONAL REGULATORY PROTEIN (PROBABLY TETR-FAMILY)"/>
    <property type="match status" value="1"/>
</dbReference>
<gene>
    <name evidence="6" type="ORF">CYJ76_05770</name>
</gene>
<dbReference type="Proteomes" id="UP000234206">
    <property type="component" value="Unassembled WGS sequence"/>
</dbReference>
<evidence type="ECO:0000313" key="6">
    <source>
        <dbReference type="EMBL" id="PKZ41760.1"/>
    </source>
</evidence>
<comment type="caution">
    <text evidence="6">The sequence shown here is derived from an EMBL/GenBank/DDBJ whole genome shotgun (WGS) entry which is preliminary data.</text>
</comment>
<keyword evidence="3" id="KW-0804">Transcription</keyword>
<feature type="DNA-binding region" description="H-T-H motif" evidence="4">
    <location>
        <begin position="32"/>
        <end position="51"/>
    </location>
</feature>
<dbReference type="InterPro" id="IPR009057">
    <property type="entry name" value="Homeodomain-like_sf"/>
</dbReference>
<dbReference type="EMBL" id="PKIZ01000009">
    <property type="protein sequence ID" value="PKZ41760.1"/>
    <property type="molecule type" value="Genomic_DNA"/>
</dbReference>